<dbReference type="Pfam" id="PF20150">
    <property type="entry name" value="2EXR"/>
    <property type="match status" value="1"/>
</dbReference>
<dbReference type="PANTHER" id="PTHR42085:SF2">
    <property type="entry name" value="F-BOX DOMAIN-CONTAINING PROTEIN"/>
    <property type="match status" value="1"/>
</dbReference>
<organism evidence="4 5">
    <name type="scientific">Elasticomyces elasticus</name>
    <dbReference type="NCBI Taxonomy" id="574655"/>
    <lineage>
        <taxon>Eukaryota</taxon>
        <taxon>Fungi</taxon>
        <taxon>Dikarya</taxon>
        <taxon>Ascomycota</taxon>
        <taxon>Pezizomycotina</taxon>
        <taxon>Dothideomycetes</taxon>
        <taxon>Dothideomycetidae</taxon>
        <taxon>Mycosphaerellales</taxon>
        <taxon>Teratosphaeriaceae</taxon>
        <taxon>Elasticomyces</taxon>
    </lineage>
</organism>
<proteinExistence type="predicted"/>
<sequence>MDDTGAMGYPKPVTEQVNDERASTRDQDSNEKPVTPANATPGFLRLPAELRNIIYELVLPRDNFYVSVRTTEPVYVMRCLAEPATIPALLATCRLIRNDTLPVFYGTNIFALRTGNKKDFRDTLAWLQSMDQRAVAGIVKLVVTGTTACVRHEYSHSFDMSLEHMPESRRIAGGERYYGFGHISVPCLPADSRLRCGERIVREFAQRRAGAETLSVEQTKFELIAMVEEVHKTLHLPWWHRPLGILSCQDIASPTTHTSKSGVMRQKKHNKKKGSGTRSRTKNRDSNSNQNTTNFPFLRLPPELRNMIYELALPMHQSYVPIAPSAPEAHAIVALSCFRPIAVPALLATSRTIRTEALPIFYGNNTFILDLGEDRAEGDEKQFRSLAWLEATDARGIASMTALFVIGQTNCVFKKHSHMFATRLNLVQPEQLFNMNKLFVEGMRDCPRAGARMRFANKLVREHALPRASKETSPEQAKAELVAILKRAHRALDSPWWTCVVKVKLWWVLLVVVIAFGVLYFIRRIVA</sequence>
<evidence type="ECO:0000256" key="2">
    <source>
        <dbReference type="SAM" id="Phobius"/>
    </source>
</evidence>
<evidence type="ECO:0000256" key="1">
    <source>
        <dbReference type="SAM" id="MobiDB-lite"/>
    </source>
</evidence>
<feature type="region of interest" description="Disordered" evidence="1">
    <location>
        <begin position="1"/>
        <end position="40"/>
    </location>
</feature>
<dbReference type="InterPro" id="IPR045518">
    <property type="entry name" value="2EXR"/>
</dbReference>
<keyword evidence="2" id="KW-1133">Transmembrane helix</keyword>
<feature type="compositionally biased region" description="Basic and acidic residues" evidence="1">
    <location>
        <begin position="18"/>
        <end position="31"/>
    </location>
</feature>
<dbReference type="Proteomes" id="UP001310594">
    <property type="component" value="Unassembled WGS sequence"/>
</dbReference>
<feature type="region of interest" description="Disordered" evidence="1">
    <location>
        <begin position="256"/>
        <end position="296"/>
    </location>
</feature>
<feature type="transmembrane region" description="Helical" evidence="2">
    <location>
        <begin position="505"/>
        <end position="522"/>
    </location>
</feature>
<dbReference type="InterPro" id="IPR038883">
    <property type="entry name" value="AN11006-like"/>
</dbReference>
<feature type="compositionally biased region" description="Basic residues" evidence="1">
    <location>
        <begin position="265"/>
        <end position="281"/>
    </location>
</feature>
<name>A0AAN7W5C5_9PEZI</name>
<feature type="domain" description="2EXR" evidence="3">
    <location>
        <begin position="296"/>
        <end position="361"/>
    </location>
</feature>
<dbReference type="EMBL" id="JAVRQU010000008">
    <property type="protein sequence ID" value="KAK5699491.1"/>
    <property type="molecule type" value="Genomic_DNA"/>
</dbReference>
<feature type="compositionally biased region" description="Polar residues" evidence="1">
    <location>
        <begin position="286"/>
        <end position="295"/>
    </location>
</feature>
<evidence type="ECO:0000313" key="5">
    <source>
        <dbReference type="Proteomes" id="UP001310594"/>
    </source>
</evidence>
<keyword evidence="2" id="KW-0472">Membrane</keyword>
<evidence type="ECO:0000313" key="4">
    <source>
        <dbReference type="EMBL" id="KAK5699491.1"/>
    </source>
</evidence>
<evidence type="ECO:0000259" key="3">
    <source>
        <dbReference type="Pfam" id="PF20150"/>
    </source>
</evidence>
<reference evidence="4" key="1">
    <citation type="submission" date="2023-08" db="EMBL/GenBank/DDBJ databases">
        <title>Black Yeasts Isolated from many extreme environments.</title>
        <authorList>
            <person name="Coleine C."/>
            <person name="Stajich J.E."/>
            <person name="Selbmann L."/>
        </authorList>
    </citation>
    <scope>NUCLEOTIDE SEQUENCE</scope>
    <source>
        <strain evidence="4">CCFEE 5810</strain>
    </source>
</reference>
<gene>
    <name evidence="4" type="ORF">LTR97_005619</name>
</gene>
<protein>
    <recommendedName>
        <fullName evidence="3">2EXR domain-containing protein</fullName>
    </recommendedName>
</protein>
<dbReference type="AlphaFoldDB" id="A0AAN7W5C5"/>
<keyword evidence="2" id="KW-0812">Transmembrane</keyword>
<accession>A0AAN7W5C5</accession>
<dbReference type="PANTHER" id="PTHR42085">
    <property type="entry name" value="F-BOX DOMAIN-CONTAINING PROTEIN"/>
    <property type="match status" value="1"/>
</dbReference>
<comment type="caution">
    <text evidence="4">The sequence shown here is derived from an EMBL/GenBank/DDBJ whole genome shotgun (WGS) entry which is preliminary data.</text>
</comment>